<organism evidence="7 8">
    <name type="scientific">Polaromonas jejuensis</name>
    <dbReference type="NCBI Taxonomy" id="457502"/>
    <lineage>
        <taxon>Bacteria</taxon>
        <taxon>Pseudomonadati</taxon>
        <taxon>Pseudomonadota</taxon>
        <taxon>Betaproteobacteria</taxon>
        <taxon>Burkholderiales</taxon>
        <taxon>Comamonadaceae</taxon>
        <taxon>Polaromonas</taxon>
    </lineage>
</organism>
<evidence type="ECO:0000256" key="5">
    <source>
        <dbReference type="ARBA" id="ARBA00023163"/>
    </source>
</evidence>
<dbReference type="Pfam" id="PF00126">
    <property type="entry name" value="HTH_1"/>
    <property type="match status" value="1"/>
</dbReference>
<dbReference type="RefSeq" id="WP_068831902.1">
    <property type="nucleotide sequence ID" value="NZ_JBHSMX010000003.1"/>
</dbReference>
<dbReference type="EMBL" id="JBHSMX010000003">
    <property type="protein sequence ID" value="MFC5519700.1"/>
    <property type="molecule type" value="Genomic_DNA"/>
</dbReference>
<dbReference type="PANTHER" id="PTHR30293">
    <property type="entry name" value="TRANSCRIPTIONAL REGULATORY PROTEIN NAC-RELATED"/>
    <property type="match status" value="1"/>
</dbReference>
<dbReference type="Proteomes" id="UP001596084">
    <property type="component" value="Unassembled WGS sequence"/>
</dbReference>
<keyword evidence="8" id="KW-1185">Reference proteome</keyword>
<gene>
    <name evidence="7" type="ORF">ACFPP7_02050</name>
</gene>
<dbReference type="InterPro" id="IPR036390">
    <property type="entry name" value="WH_DNA-bd_sf"/>
</dbReference>
<dbReference type="Gene3D" id="1.10.10.10">
    <property type="entry name" value="Winged helix-like DNA-binding domain superfamily/Winged helix DNA-binding domain"/>
    <property type="match status" value="1"/>
</dbReference>
<dbReference type="PRINTS" id="PR00039">
    <property type="entry name" value="HTHLYSR"/>
</dbReference>
<dbReference type="PROSITE" id="PS50931">
    <property type="entry name" value="HTH_LYSR"/>
    <property type="match status" value="1"/>
</dbReference>
<keyword evidence="2" id="KW-0805">Transcription regulation</keyword>
<dbReference type="InterPro" id="IPR000847">
    <property type="entry name" value="LysR_HTH_N"/>
</dbReference>
<dbReference type="SUPFAM" id="SSF53850">
    <property type="entry name" value="Periplasmic binding protein-like II"/>
    <property type="match status" value="1"/>
</dbReference>
<dbReference type="InterPro" id="IPR005119">
    <property type="entry name" value="LysR_subst-bd"/>
</dbReference>
<evidence type="ECO:0000256" key="1">
    <source>
        <dbReference type="ARBA" id="ARBA00009437"/>
    </source>
</evidence>
<dbReference type="Gene3D" id="3.40.190.290">
    <property type="match status" value="1"/>
</dbReference>
<dbReference type="SUPFAM" id="SSF46785">
    <property type="entry name" value="Winged helix' DNA-binding domain"/>
    <property type="match status" value="1"/>
</dbReference>
<accession>A0ABW0Q552</accession>
<keyword evidence="4" id="KW-0010">Activator</keyword>
<proteinExistence type="inferred from homology"/>
<protein>
    <submittedName>
        <fullName evidence="7">LysR substrate-binding domain-containing protein</fullName>
    </submittedName>
</protein>
<dbReference type="PANTHER" id="PTHR30293:SF0">
    <property type="entry name" value="NITROGEN ASSIMILATION REGULATORY PROTEIN NAC"/>
    <property type="match status" value="1"/>
</dbReference>
<evidence type="ECO:0000259" key="6">
    <source>
        <dbReference type="PROSITE" id="PS50931"/>
    </source>
</evidence>
<evidence type="ECO:0000256" key="2">
    <source>
        <dbReference type="ARBA" id="ARBA00023015"/>
    </source>
</evidence>
<keyword evidence="3" id="KW-0238">DNA-binding</keyword>
<dbReference type="InterPro" id="IPR036388">
    <property type="entry name" value="WH-like_DNA-bd_sf"/>
</dbReference>
<evidence type="ECO:0000256" key="3">
    <source>
        <dbReference type="ARBA" id="ARBA00023125"/>
    </source>
</evidence>
<name>A0ABW0Q552_9BURK</name>
<sequence length="318" mass="34176">MSVNFKTLRSFVTAVEAKSLSAAAQQLHLAQPALSQQIASLELHFKQKLLTRSSAGVTPTRAGTELYRHAQLILSHLEQAEREVSGRTDTISGNVAVGLATYSTTSTLSTPLLMAVRSHYPGINLFINDNFGLVLSEMVMTGRMDMAIIYASGPMKGVKLEPLLTEELFLIAPPGTELPESDGHTIALAAVDGMDMLLPSRTHFLRQLIDDQCARMRVSPHVTAEIESAATLREAIEAGLGATILPAALAGTFHGSARPVVRRIVEPGIQATVSLCVSDHLPMTEHAMAVLSSLHTLVRELFEVERYAGVHAPSVRGA</sequence>
<keyword evidence="5" id="KW-0804">Transcription</keyword>
<comment type="caution">
    <text evidence="7">The sequence shown here is derived from an EMBL/GenBank/DDBJ whole genome shotgun (WGS) entry which is preliminary data.</text>
</comment>
<dbReference type="Pfam" id="PF03466">
    <property type="entry name" value="LysR_substrate"/>
    <property type="match status" value="1"/>
</dbReference>
<evidence type="ECO:0000313" key="7">
    <source>
        <dbReference type="EMBL" id="MFC5519700.1"/>
    </source>
</evidence>
<comment type="similarity">
    <text evidence="1">Belongs to the LysR transcriptional regulatory family.</text>
</comment>
<evidence type="ECO:0000313" key="8">
    <source>
        <dbReference type="Proteomes" id="UP001596084"/>
    </source>
</evidence>
<reference evidence="8" key="1">
    <citation type="journal article" date="2019" name="Int. J. Syst. Evol. Microbiol.">
        <title>The Global Catalogue of Microorganisms (GCM) 10K type strain sequencing project: providing services to taxonomists for standard genome sequencing and annotation.</title>
        <authorList>
            <consortium name="The Broad Institute Genomics Platform"/>
            <consortium name="The Broad Institute Genome Sequencing Center for Infectious Disease"/>
            <person name="Wu L."/>
            <person name="Ma J."/>
        </authorList>
    </citation>
    <scope>NUCLEOTIDE SEQUENCE [LARGE SCALE GENOMIC DNA]</scope>
    <source>
        <strain evidence="8">CGMCC 4.7277</strain>
    </source>
</reference>
<evidence type="ECO:0000256" key="4">
    <source>
        <dbReference type="ARBA" id="ARBA00023159"/>
    </source>
</evidence>
<feature type="domain" description="HTH lysR-type" evidence="6">
    <location>
        <begin position="3"/>
        <end position="60"/>
    </location>
</feature>